<dbReference type="AlphaFoldDB" id="A0A2T1DHE5"/>
<dbReference type="CDD" id="cd16433">
    <property type="entry name" value="CheB"/>
    <property type="match status" value="1"/>
</dbReference>
<comment type="catalytic activity">
    <reaction evidence="3">
        <text>[protein]-L-glutamate 5-O-methyl ester + H2O = L-glutamyl-[protein] + methanol + H(+)</text>
        <dbReference type="Rhea" id="RHEA:23236"/>
        <dbReference type="Rhea" id="RHEA-COMP:10208"/>
        <dbReference type="Rhea" id="RHEA-COMP:10311"/>
        <dbReference type="ChEBI" id="CHEBI:15377"/>
        <dbReference type="ChEBI" id="CHEBI:15378"/>
        <dbReference type="ChEBI" id="CHEBI:17790"/>
        <dbReference type="ChEBI" id="CHEBI:29973"/>
        <dbReference type="ChEBI" id="CHEBI:82795"/>
        <dbReference type="EC" id="3.1.1.61"/>
    </reaction>
</comment>
<evidence type="ECO:0000256" key="2">
    <source>
        <dbReference type="ARBA" id="ARBA00039140"/>
    </source>
</evidence>
<dbReference type="PANTHER" id="PTHR42872">
    <property type="entry name" value="PROTEIN-GLUTAMATE METHYLESTERASE/PROTEIN-GLUTAMINE GLUTAMINASE"/>
    <property type="match status" value="1"/>
</dbReference>
<feature type="domain" description="CheB-type methylesterase" evidence="5">
    <location>
        <begin position="8"/>
        <end position="190"/>
    </location>
</feature>
<proteinExistence type="predicted"/>
<dbReference type="Proteomes" id="UP000238634">
    <property type="component" value="Unassembled WGS sequence"/>
</dbReference>
<dbReference type="Pfam" id="PF01339">
    <property type="entry name" value="CheB_methylest"/>
    <property type="match status" value="1"/>
</dbReference>
<dbReference type="GO" id="GO:0006935">
    <property type="term" value="P:chemotaxis"/>
    <property type="evidence" value="ECO:0007669"/>
    <property type="project" value="UniProtKB-UniRule"/>
</dbReference>
<dbReference type="STRING" id="1920490.GCA_001895925_03981"/>
<gene>
    <name evidence="6" type="ORF">C7B65_09690</name>
</gene>
<keyword evidence="7" id="KW-1185">Reference proteome</keyword>
<organism evidence="6 7">
    <name type="scientific">Phormidesmis priestleyi ULC007</name>
    <dbReference type="NCBI Taxonomy" id="1920490"/>
    <lineage>
        <taxon>Bacteria</taxon>
        <taxon>Bacillati</taxon>
        <taxon>Cyanobacteriota</taxon>
        <taxon>Cyanophyceae</taxon>
        <taxon>Leptolyngbyales</taxon>
        <taxon>Leptolyngbyaceae</taxon>
        <taxon>Phormidesmis</taxon>
    </lineage>
</organism>
<dbReference type="PROSITE" id="PS50122">
    <property type="entry name" value="CHEB"/>
    <property type="match status" value="1"/>
</dbReference>
<evidence type="ECO:0000313" key="6">
    <source>
        <dbReference type="EMBL" id="PSB19930.1"/>
    </source>
</evidence>
<dbReference type="Gene3D" id="3.40.50.180">
    <property type="entry name" value="Methylesterase CheB, C-terminal domain"/>
    <property type="match status" value="1"/>
</dbReference>
<comment type="caution">
    <text evidence="6">The sequence shown here is derived from an EMBL/GenBank/DDBJ whole genome shotgun (WGS) entry which is preliminary data.</text>
</comment>
<dbReference type="GO" id="GO:0008984">
    <property type="term" value="F:protein-glutamate methylesterase activity"/>
    <property type="evidence" value="ECO:0007669"/>
    <property type="project" value="UniProtKB-EC"/>
</dbReference>
<sequence length="361" mass="38699">MSDAQSTYVKNFKIIVIGASAGGVEALTQLVHLLPPDLAAAVLIVLHFPSYGTSVLPDILSRAGSLPAKHPKDGEALQAGQIYVAPPDYHLMVETGRVCLSRTPKENGHRPAIDPLFRSAAMTYQQQVIGVILTGLLDDGTAGLAMVKQKGGLTIVQDPEEALFNGMPTSAIANVAVDYVLPVSKIAGVLARSQPSIGNGSIADQRDPELEIIQQDKAAAERGEPQKEPSVFTCPSCGGVMWELNSDGLMRYRCHVGHVYSVDSLAVEQSDAVESALWTAARALEERASLARRLANQARANNRSLSAAQFMQRADEAARHAEMIRHIIEIDNVKIAFKPDNLAPIESPQSTASPQQSAIEQ</sequence>
<dbReference type="InterPro" id="IPR035909">
    <property type="entry name" value="CheB_C"/>
</dbReference>
<dbReference type="PIRSF" id="PIRSF036461">
    <property type="entry name" value="Chmtx_methlestr"/>
    <property type="match status" value="1"/>
</dbReference>
<reference evidence="6 7" key="2">
    <citation type="submission" date="2018-03" db="EMBL/GenBank/DDBJ databases">
        <title>The ancient ancestry and fast evolution of plastids.</title>
        <authorList>
            <person name="Moore K.R."/>
            <person name="Magnabosco C."/>
            <person name="Momper L."/>
            <person name="Gold D.A."/>
            <person name="Bosak T."/>
            <person name="Fournier G.P."/>
        </authorList>
    </citation>
    <scope>NUCLEOTIDE SEQUENCE [LARGE SCALE GENOMIC DNA]</scope>
    <source>
        <strain evidence="6 7">ULC007</strain>
    </source>
</reference>
<accession>A0A2T1DHE5</accession>
<dbReference type="EMBL" id="PVWG01000008">
    <property type="protein sequence ID" value="PSB19930.1"/>
    <property type="molecule type" value="Genomic_DNA"/>
</dbReference>
<dbReference type="InterPro" id="IPR011247">
    <property type="entry name" value="Chemotax_prot-Glu_Me-esterase"/>
</dbReference>
<evidence type="ECO:0000256" key="3">
    <source>
        <dbReference type="ARBA" id="ARBA00048267"/>
    </source>
</evidence>
<name>A0A2T1DHE5_9CYAN</name>
<dbReference type="PANTHER" id="PTHR42872:SF6">
    <property type="entry name" value="PROTEIN-GLUTAMATE METHYLESTERASE_PROTEIN-GLUTAMINE GLUTAMINASE"/>
    <property type="match status" value="1"/>
</dbReference>
<evidence type="ECO:0000256" key="4">
    <source>
        <dbReference type="PROSITE-ProRule" id="PRU00050"/>
    </source>
</evidence>
<dbReference type="InterPro" id="IPR000673">
    <property type="entry name" value="Sig_transdc_resp-reg_Me-estase"/>
</dbReference>
<dbReference type="EC" id="3.1.1.61" evidence="2"/>
<evidence type="ECO:0000313" key="7">
    <source>
        <dbReference type="Proteomes" id="UP000238634"/>
    </source>
</evidence>
<evidence type="ECO:0000259" key="5">
    <source>
        <dbReference type="PROSITE" id="PS50122"/>
    </source>
</evidence>
<protein>
    <recommendedName>
        <fullName evidence="2">protein-glutamate methylesterase</fullName>
        <ecNumber evidence="2">3.1.1.61</ecNumber>
    </recommendedName>
</protein>
<evidence type="ECO:0000256" key="1">
    <source>
        <dbReference type="ARBA" id="ARBA00022801"/>
    </source>
</evidence>
<keyword evidence="1 4" id="KW-0378">Hydrolase</keyword>
<feature type="active site" evidence="4">
    <location>
        <position position="47"/>
    </location>
</feature>
<dbReference type="GO" id="GO:0000156">
    <property type="term" value="F:phosphorelay response regulator activity"/>
    <property type="evidence" value="ECO:0007669"/>
    <property type="project" value="InterPro"/>
</dbReference>
<dbReference type="OrthoDB" id="9793421at2"/>
<dbReference type="RefSeq" id="WP_073071111.1">
    <property type="nucleotide sequence ID" value="NZ_MPPI01000010.1"/>
</dbReference>
<feature type="active site" evidence="4">
    <location>
        <position position="139"/>
    </location>
</feature>
<dbReference type="GO" id="GO:0005737">
    <property type="term" value="C:cytoplasm"/>
    <property type="evidence" value="ECO:0007669"/>
    <property type="project" value="InterPro"/>
</dbReference>
<feature type="active site" evidence="4">
    <location>
        <position position="20"/>
    </location>
</feature>
<dbReference type="SUPFAM" id="SSF52738">
    <property type="entry name" value="Methylesterase CheB, C-terminal domain"/>
    <property type="match status" value="1"/>
</dbReference>
<reference evidence="6 7" key="1">
    <citation type="submission" date="2018-02" db="EMBL/GenBank/DDBJ databases">
        <authorList>
            <person name="Cohen D.B."/>
            <person name="Kent A.D."/>
        </authorList>
    </citation>
    <scope>NUCLEOTIDE SEQUENCE [LARGE SCALE GENOMIC DNA]</scope>
    <source>
        <strain evidence="6 7">ULC007</strain>
    </source>
</reference>
<keyword evidence="4" id="KW-0145">Chemotaxis</keyword>